<evidence type="ECO:0000259" key="1">
    <source>
        <dbReference type="PROSITE" id="PS50531"/>
    </source>
</evidence>
<comment type="caution">
    <text evidence="2">The sequence shown here is derived from an EMBL/GenBank/DDBJ whole genome shotgun (WGS) entry which is preliminary data.</text>
</comment>
<dbReference type="Proteomes" id="UP000027821">
    <property type="component" value="Unassembled WGS sequence"/>
</dbReference>
<dbReference type="RefSeq" id="WP_035079505.1">
    <property type="nucleotide sequence ID" value="NZ_JMIH01000039.1"/>
</dbReference>
<evidence type="ECO:0000313" key="2">
    <source>
        <dbReference type="EMBL" id="KEO71806.1"/>
    </source>
</evidence>
<keyword evidence="3" id="KW-1185">Reference proteome</keyword>
<proteinExistence type="predicted"/>
<dbReference type="OrthoDB" id="3193769at2"/>
<dbReference type="InterPro" id="IPR017894">
    <property type="entry name" value="HTH_IS21_transposase_type"/>
</dbReference>
<protein>
    <recommendedName>
        <fullName evidence="1">HTH IS21-type domain-containing protein</fullName>
    </recommendedName>
</protein>
<feature type="domain" description="HTH IS21-type" evidence="1">
    <location>
        <begin position="9"/>
        <end position="74"/>
    </location>
</feature>
<dbReference type="eggNOG" id="COG4584">
    <property type="taxonomic scope" value="Bacteria"/>
</dbReference>
<accession>A0A074KPD0</accession>
<dbReference type="PROSITE" id="PS50531">
    <property type="entry name" value="HTH_IS21"/>
    <property type="match status" value="1"/>
</dbReference>
<sequence>MNVYLNKFMVYFEIHRLYRDGFSIRQISKELVIDRRTVSRYLSMSEQEFEQMMVRQSDRNKVLSPYEAFVKSRLEKFRDTPSAQMHDWLKQMVLKPLKTKDNLLAIQDTT</sequence>
<name>A0A074KPD0_9BACT</name>
<dbReference type="AlphaFoldDB" id="A0A074KPD0"/>
<dbReference type="Gene3D" id="1.10.10.60">
    <property type="entry name" value="Homeodomain-like"/>
    <property type="match status" value="1"/>
</dbReference>
<dbReference type="STRING" id="1048983.EL17_21740"/>
<gene>
    <name evidence="2" type="ORF">EL17_21740</name>
</gene>
<reference evidence="2 3" key="1">
    <citation type="submission" date="2014-04" db="EMBL/GenBank/DDBJ databases">
        <title>Characterization and application of a salt tolerant electro-active bacterium.</title>
        <authorList>
            <person name="Yang L."/>
            <person name="Wei S."/>
            <person name="Tay Q.X.M."/>
        </authorList>
    </citation>
    <scope>NUCLEOTIDE SEQUENCE [LARGE SCALE GENOMIC DNA]</scope>
    <source>
        <strain evidence="2 3">LY1</strain>
    </source>
</reference>
<dbReference type="EMBL" id="JMIH01000039">
    <property type="protein sequence ID" value="KEO71806.1"/>
    <property type="molecule type" value="Genomic_DNA"/>
</dbReference>
<organism evidence="2 3">
    <name type="scientific">Anditalea andensis</name>
    <dbReference type="NCBI Taxonomy" id="1048983"/>
    <lineage>
        <taxon>Bacteria</taxon>
        <taxon>Pseudomonadati</taxon>
        <taxon>Bacteroidota</taxon>
        <taxon>Cytophagia</taxon>
        <taxon>Cytophagales</taxon>
        <taxon>Cytophagaceae</taxon>
        <taxon>Anditalea</taxon>
    </lineage>
</organism>
<evidence type="ECO:0000313" key="3">
    <source>
        <dbReference type="Proteomes" id="UP000027821"/>
    </source>
</evidence>